<proteinExistence type="inferred from homology"/>
<dbReference type="EMBL" id="CAJPVJ010009369">
    <property type="protein sequence ID" value="CAG2172548.1"/>
    <property type="molecule type" value="Genomic_DNA"/>
</dbReference>
<evidence type="ECO:0000256" key="2">
    <source>
        <dbReference type="ARBA" id="ARBA00010790"/>
    </source>
</evidence>
<dbReference type="SUPFAM" id="SSF51905">
    <property type="entry name" value="FAD/NAD(P)-binding domain"/>
    <property type="match status" value="2"/>
</dbReference>
<evidence type="ECO:0000259" key="7">
    <source>
        <dbReference type="PROSITE" id="PS00624"/>
    </source>
</evidence>
<dbReference type="InterPro" id="IPR036188">
    <property type="entry name" value="FAD/NAD-bd_sf"/>
</dbReference>
<dbReference type="EMBL" id="OC924194">
    <property type="protein sequence ID" value="CAD7655361.1"/>
    <property type="molecule type" value="Genomic_DNA"/>
</dbReference>
<keyword evidence="3 5" id="KW-0285">Flavoprotein</keyword>
<dbReference type="OrthoDB" id="269227at2759"/>
<comment type="cofactor">
    <cofactor evidence="1">
        <name>FAD</name>
        <dbReference type="ChEBI" id="CHEBI:57692"/>
    </cofactor>
</comment>
<dbReference type="GO" id="GO:0016614">
    <property type="term" value="F:oxidoreductase activity, acting on CH-OH group of donors"/>
    <property type="evidence" value="ECO:0007669"/>
    <property type="project" value="InterPro"/>
</dbReference>
<dbReference type="GO" id="GO:0050660">
    <property type="term" value="F:flavin adenine dinucleotide binding"/>
    <property type="evidence" value="ECO:0007669"/>
    <property type="project" value="InterPro"/>
</dbReference>
<feature type="domain" description="Glucose-methanol-choline oxidoreductase N-terminal" evidence="7">
    <location>
        <begin position="362"/>
        <end position="376"/>
    </location>
</feature>
<keyword evidence="4 5" id="KW-0274">FAD</keyword>
<evidence type="ECO:0000256" key="5">
    <source>
        <dbReference type="RuleBase" id="RU003968"/>
    </source>
</evidence>
<name>A0A7R9M8P8_9ACAR</name>
<dbReference type="InterPro" id="IPR012132">
    <property type="entry name" value="GMC_OxRdtase"/>
</dbReference>
<protein>
    <recommendedName>
        <fullName evidence="6 7">Glucose-methanol-choline oxidoreductase N-terminal domain-containing protein</fullName>
    </recommendedName>
</protein>
<feature type="domain" description="Glucose-methanol-choline oxidoreductase N-terminal" evidence="6">
    <location>
        <begin position="188"/>
        <end position="211"/>
    </location>
</feature>
<evidence type="ECO:0000256" key="3">
    <source>
        <dbReference type="ARBA" id="ARBA00022630"/>
    </source>
</evidence>
<comment type="similarity">
    <text evidence="2 5">Belongs to the GMC oxidoreductase family.</text>
</comment>
<dbReference type="Gene3D" id="3.30.560.10">
    <property type="entry name" value="Glucose Oxidase, domain 3"/>
    <property type="match status" value="1"/>
</dbReference>
<evidence type="ECO:0000313" key="8">
    <source>
        <dbReference type="EMBL" id="CAD7655361.1"/>
    </source>
</evidence>
<dbReference type="PROSITE" id="PS00623">
    <property type="entry name" value="GMC_OXRED_1"/>
    <property type="match status" value="1"/>
</dbReference>
<dbReference type="Gene3D" id="3.50.50.60">
    <property type="entry name" value="FAD/NAD(P)-binding domain"/>
    <property type="match status" value="2"/>
</dbReference>
<evidence type="ECO:0000313" key="9">
    <source>
        <dbReference type="Proteomes" id="UP000728032"/>
    </source>
</evidence>
<evidence type="ECO:0000256" key="4">
    <source>
        <dbReference type="ARBA" id="ARBA00022827"/>
    </source>
</evidence>
<dbReference type="PANTHER" id="PTHR11552:SF147">
    <property type="entry name" value="CHOLINE DEHYDROGENASE, MITOCHONDRIAL"/>
    <property type="match status" value="1"/>
</dbReference>
<evidence type="ECO:0000256" key="1">
    <source>
        <dbReference type="ARBA" id="ARBA00001974"/>
    </source>
</evidence>
<organism evidence="8">
    <name type="scientific">Oppiella nova</name>
    <dbReference type="NCBI Taxonomy" id="334625"/>
    <lineage>
        <taxon>Eukaryota</taxon>
        <taxon>Metazoa</taxon>
        <taxon>Ecdysozoa</taxon>
        <taxon>Arthropoda</taxon>
        <taxon>Chelicerata</taxon>
        <taxon>Arachnida</taxon>
        <taxon>Acari</taxon>
        <taxon>Acariformes</taxon>
        <taxon>Sarcoptiformes</taxon>
        <taxon>Oribatida</taxon>
        <taxon>Brachypylina</taxon>
        <taxon>Oppioidea</taxon>
        <taxon>Oppiidae</taxon>
        <taxon>Oppiella</taxon>
    </lineage>
</organism>
<dbReference type="Pfam" id="PF05199">
    <property type="entry name" value="GMC_oxred_C"/>
    <property type="match status" value="2"/>
</dbReference>
<dbReference type="Proteomes" id="UP000728032">
    <property type="component" value="Unassembled WGS sequence"/>
</dbReference>
<dbReference type="PROSITE" id="PS00624">
    <property type="entry name" value="GMC_OXRED_2"/>
    <property type="match status" value="1"/>
</dbReference>
<dbReference type="Pfam" id="PF00732">
    <property type="entry name" value="GMC_oxred_N"/>
    <property type="match status" value="1"/>
</dbReference>
<reference evidence="8" key="1">
    <citation type="submission" date="2020-11" db="EMBL/GenBank/DDBJ databases">
        <authorList>
            <person name="Tran Van P."/>
        </authorList>
    </citation>
    <scope>NUCLEOTIDE SEQUENCE</scope>
</reference>
<dbReference type="PANTHER" id="PTHR11552">
    <property type="entry name" value="GLUCOSE-METHANOL-CHOLINE GMC OXIDOREDUCTASE"/>
    <property type="match status" value="1"/>
</dbReference>
<dbReference type="SUPFAM" id="SSF54373">
    <property type="entry name" value="FAD-linked reductases, C-terminal domain"/>
    <property type="match status" value="1"/>
</dbReference>
<dbReference type="InterPro" id="IPR007867">
    <property type="entry name" value="GMC_OxRtase_C"/>
</dbReference>
<evidence type="ECO:0000259" key="6">
    <source>
        <dbReference type="PROSITE" id="PS00623"/>
    </source>
</evidence>
<accession>A0A7R9M8P8</accession>
<dbReference type="InterPro" id="IPR000172">
    <property type="entry name" value="GMC_OxRdtase_N"/>
</dbReference>
<dbReference type="AlphaFoldDB" id="A0A7R9M8P8"/>
<gene>
    <name evidence="8" type="ORF">ONB1V03_LOCUS12004</name>
</gene>
<keyword evidence="9" id="KW-1185">Reference proteome</keyword>
<sequence>MGAVDRDDVVVDERLRVKGVRNLRVIDSSVYPTVINANTNAAAMVAGEKGAALVLEDHHQDLFKILLLYCKMVEVSTLTYTILMLSWITTRQIRHDRTASRETWDNSYDFVVVGTGSAGAIVACRLSHEGYSVLLLEAGGAQDAVLTDTPGLVFHSLLDSKNLCIYSNEKQPELGQAFINGQTSEFKGKVLGGGSTVNNMIYNRGNRKYYDSIARDFGANGWSFEQLLPYFKKSENNTDPNVDPIYHGRSGPLGVSTPPNPEPLLLKWQQSLHELGYPIIDANGPTQYGTSIMQSTIRDGLRQSTANSYLESNICPQLNILTRAFVTKVLIEGQPNAVGVEFTKGNREYRVQATKETILSAGPFNSPHILMLSGIGHRDHLEKFEISPIWSDLPVGDNLQNHVILIISMPVRNGSLLLPGPQPNVQQLYDSIVSHTGPLATSPLSCLHFNSSVNSDWTYPDINLHAATVPAYGLGYENIFYLAKRPEEWRPYMDTVIMNANLAVAPVLFSPKSTGYIRLKSRDPMTFPIIQQNLLRHPDDRQAFLDAISYAFYVVEETSISEHVYVNPEPIPGCQYCPDIPVWKCSSYHKCLIQQIATAFLHPVGTCRMGAVDRDDVVVDERLRVKGVRNLRVIDSSVYPTVINANTNAAAMVAGEKGAALVLEDHHQGYSDNKIRD</sequence>